<dbReference type="PROSITE" id="PS51892">
    <property type="entry name" value="SUBTILASE"/>
    <property type="match status" value="1"/>
</dbReference>
<dbReference type="RefSeq" id="XP_016609513.1">
    <property type="nucleotide sequence ID" value="XM_016751551.1"/>
</dbReference>
<dbReference type="GO" id="GO:0004252">
    <property type="term" value="F:serine-type endopeptidase activity"/>
    <property type="evidence" value="ECO:0007669"/>
    <property type="project" value="UniProtKB-UniRule"/>
</dbReference>
<dbReference type="InterPro" id="IPR008979">
    <property type="entry name" value="Galactose-bd-like_sf"/>
</dbReference>
<evidence type="ECO:0000256" key="13">
    <source>
        <dbReference type="SAM" id="MobiDB-lite"/>
    </source>
</evidence>
<reference evidence="16 17" key="1">
    <citation type="submission" date="2009-08" db="EMBL/GenBank/DDBJ databases">
        <title>The Genome Sequence of Spizellomyces punctatus strain DAOM BR117.</title>
        <authorList>
            <consortium name="The Broad Institute Genome Sequencing Platform"/>
            <person name="Russ C."/>
            <person name="Cuomo C."/>
            <person name="Shea T."/>
            <person name="Young S.K."/>
            <person name="Zeng Q."/>
            <person name="Koehrsen M."/>
            <person name="Haas B."/>
            <person name="Borodovsky M."/>
            <person name="Guigo R."/>
            <person name="Alvarado L."/>
            <person name="Berlin A."/>
            <person name="Bochicchio J."/>
            <person name="Borenstein D."/>
            <person name="Chapman S."/>
            <person name="Chen Z."/>
            <person name="Engels R."/>
            <person name="Freedman E."/>
            <person name="Gellesch M."/>
            <person name="Goldberg J."/>
            <person name="Griggs A."/>
            <person name="Gujja S."/>
            <person name="Heiman D."/>
            <person name="Hepburn T."/>
            <person name="Howarth C."/>
            <person name="Jen D."/>
            <person name="Larson L."/>
            <person name="Lewis B."/>
            <person name="Mehta T."/>
            <person name="Park D."/>
            <person name="Pearson M."/>
            <person name="Roberts A."/>
            <person name="Saif S."/>
            <person name="Shenoy N."/>
            <person name="Sisk P."/>
            <person name="Stolte C."/>
            <person name="Sykes S."/>
            <person name="Thomson T."/>
            <person name="Walk T."/>
            <person name="White J."/>
            <person name="Yandava C."/>
            <person name="Burger G."/>
            <person name="Gray M.W."/>
            <person name="Holland P.W.H."/>
            <person name="King N."/>
            <person name="Lang F.B.F."/>
            <person name="Roger A.J."/>
            <person name="Ruiz-Trillo I."/>
            <person name="Lander E."/>
            <person name="Nusbaum C."/>
        </authorList>
    </citation>
    <scope>NUCLEOTIDE SEQUENCE [LARGE SCALE GENOMIC DNA]</scope>
    <source>
        <strain evidence="16 17">DAOM BR117</strain>
    </source>
</reference>
<accession>A0A0L0HKV9</accession>
<protein>
    <recommendedName>
        <fullName evidence="15">P/Homo B domain-containing protein</fullName>
    </recommendedName>
</protein>
<dbReference type="SUPFAM" id="SSF52743">
    <property type="entry name" value="Subtilisin-like"/>
    <property type="match status" value="1"/>
</dbReference>
<keyword evidence="3" id="KW-0165">Cleavage on pair of basic residues</keyword>
<dbReference type="EMBL" id="KQ257454">
    <property type="protein sequence ID" value="KND01474.1"/>
    <property type="molecule type" value="Genomic_DNA"/>
</dbReference>
<name>A0A0L0HKV9_SPIPD</name>
<dbReference type="GO" id="GO:0005802">
    <property type="term" value="C:trans-Golgi network"/>
    <property type="evidence" value="ECO:0007669"/>
    <property type="project" value="TreeGrafter"/>
</dbReference>
<evidence type="ECO:0000313" key="17">
    <source>
        <dbReference type="Proteomes" id="UP000053201"/>
    </source>
</evidence>
<evidence type="ECO:0000256" key="1">
    <source>
        <dbReference type="ARBA" id="ARBA00005325"/>
    </source>
</evidence>
<feature type="compositionally biased region" description="Polar residues" evidence="13">
    <location>
        <begin position="697"/>
        <end position="725"/>
    </location>
</feature>
<dbReference type="InterPro" id="IPR023828">
    <property type="entry name" value="Peptidase_S8_Ser-AS"/>
</dbReference>
<feature type="compositionally biased region" description="Polar residues" evidence="13">
    <location>
        <begin position="611"/>
        <end position="621"/>
    </location>
</feature>
<comment type="similarity">
    <text evidence="1">Belongs to the peptidase S8 family. Furin subfamily.</text>
</comment>
<keyword evidence="10" id="KW-0325">Glycoprotein</keyword>
<evidence type="ECO:0000256" key="5">
    <source>
        <dbReference type="ARBA" id="ARBA00022801"/>
    </source>
</evidence>
<evidence type="ECO:0000256" key="3">
    <source>
        <dbReference type="ARBA" id="ARBA00022685"/>
    </source>
</evidence>
<dbReference type="SUPFAM" id="SSF49785">
    <property type="entry name" value="Galactose-binding domain-like"/>
    <property type="match status" value="1"/>
</dbReference>
<keyword evidence="5 12" id="KW-0378">Hydrolase</keyword>
<keyword evidence="14" id="KW-1133">Transmembrane helix</keyword>
<dbReference type="PANTHER" id="PTHR42884:SF14">
    <property type="entry name" value="NEUROENDOCRINE CONVERTASE 1"/>
    <property type="match status" value="1"/>
</dbReference>
<dbReference type="OMA" id="RDGTCQE"/>
<evidence type="ECO:0000256" key="10">
    <source>
        <dbReference type="ARBA" id="ARBA00023180"/>
    </source>
</evidence>
<feature type="compositionally biased region" description="Low complexity" evidence="13">
    <location>
        <begin position="734"/>
        <end position="754"/>
    </location>
</feature>
<dbReference type="Pfam" id="PF01483">
    <property type="entry name" value="P_proprotein"/>
    <property type="match status" value="1"/>
</dbReference>
<feature type="active site" description="Charge relay system" evidence="11 12">
    <location>
        <position position="290"/>
    </location>
</feature>
<evidence type="ECO:0000256" key="7">
    <source>
        <dbReference type="ARBA" id="ARBA00022837"/>
    </source>
</evidence>
<dbReference type="InterPro" id="IPR036852">
    <property type="entry name" value="Peptidase_S8/S53_dom_sf"/>
</dbReference>
<dbReference type="Gene3D" id="3.40.50.200">
    <property type="entry name" value="Peptidase S8/S53 domain"/>
    <property type="match status" value="1"/>
</dbReference>
<sequence>MPDEVHGLLIESEHVKWFEMQTPKKRYKRELDFQKFKDPRFPEQWHLYNDGVNGVYQNNDINVMPVWVRGINGSGVTVSVIDDGVQYMHPDLAENWNEAVSYDFNERTNTPLPQAPEDVHGTRCAGEIAAVANNVCGVGVAYGATLAGERLIANTTTDAVEAQALNHQFQIIDIYSSSWGPNDDGMALDGPGYLAQAALAAGVRKGRRGFGNIYVFASGNGGLEGDNCNFDSYANAIETVAIGAVTNKGTMPFYGELCSAHLAVSYSGGNGLGIVTTDVKQCTASHSGTSAAAPLASGMIALMLSVRPDLGWRDIQHLIVTTAKKNDPTDADWHTNGAGRHVSHKYGFGVMDATLLVEAAEKHTLLPSPAITLTKHSYKHIRLLAGTQETDTIDVLAQDVAGMAAIEHVQVTVRIRHPDRKFLTIKLVSPQLTESILAAPRFKDDSDQGYNPWTFMTVHSWGEKALGTWKLLIEDVRMGEIDPYTGAPFSTGDLLDWSLTIHGTCGEEDVLIDPDQIQANGRTCSHTVAEARRQKRTVIVGALLITSAIILMAAGYVFYKRVYAKNDQAWRQLTINTSFDSHGDVESPSGKEFFKYPKSPIDIESPHPGNDTRSLKQPSSSGFKRSVSLELLAVRSVRVGEGELSPQVAVNVNSSDDSESDSDNDSDTSHLTGSERASRVGRRIENLRNEFIKRGTSPLTKAHSTSSLNIGSQGSPSIPSRNISKTPPPNLEISSPRPLSRSSSTASLLKRSASQEQLKKFTD</sequence>
<evidence type="ECO:0000256" key="4">
    <source>
        <dbReference type="ARBA" id="ARBA00022729"/>
    </source>
</evidence>
<dbReference type="PANTHER" id="PTHR42884">
    <property type="entry name" value="PROPROTEIN CONVERTASE SUBTILISIN/KEXIN-RELATED"/>
    <property type="match status" value="1"/>
</dbReference>
<feature type="compositionally biased region" description="Acidic residues" evidence="13">
    <location>
        <begin position="656"/>
        <end position="666"/>
    </location>
</feature>
<feature type="transmembrane region" description="Helical" evidence="14">
    <location>
        <begin position="538"/>
        <end position="559"/>
    </location>
</feature>
<keyword evidence="14" id="KW-0812">Transmembrane</keyword>
<keyword evidence="4" id="KW-0732">Signal</keyword>
<dbReference type="Proteomes" id="UP000053201">
    <property type="component" value="Unassembled WGS sequence"/>
</dbReference>
<keyword evidence="8" id="KW-0865">Zymogen</keyword>
<evidence type="ECO:0000256" key="2">
    <source>
        <dbReference type="ARBA" id="ARBA00022670"/>
    </source>
</evidence>
<evidence type="ECO:0000256" key="9">
    <source>
        <dbReference type="ARBA" id="ARBA00023157"/>
    </source>
</evidence>
<feature type="active site" description="Charge relay system" evidence="11 12">
    <location>
        <position position="120"/>
    </location>
</feature>
<dbReference type="VEuPathDB" id="FungiDB:SPPG_03275"/>
<dbReference type="GO" id="GO:0016485">
    <property type="term" value="P:protein processing"/>
    <property type="evidence" value="ECO:0007669"/>
    <property type="project" value="TreeGrafter"/>
</dbReference>
<evidence type="ECO:0000256" key="11">
    <source>
        <dbReference type="PIRSR" id="PIRSR615500-1"/>
    </source>
</evidence>
<dbReference type="OrthoDB" id="300641at2759"/>
<dbReference type="Pfam" id="PF00082">
    <property type="entry name" value="Peptidase_S8"/>
    <property type="match status" value="1"/>
</dbReference>
<dbReference type="PROSITE" id="PS00136">
    <property type="entry name" value="SUBTILASE_ASP"/>
    <property type="match status" value="1"/>
</dbReference>
<dbReference type="PROSITE" id="PS00138">
    <property type="entry name" value="SUBTILASE_SER"/>
    <property type="match status" value="1"/>
</dbReference>
<dbReference type="InterPro" id="IPR002884">
    <property type="entry name" value="P_dom"/>
</dbReference>
<dbReference type="InterPro" id="IPR023827">
    <property type="entry name" value="Peptidase_S8_Asp-AS"/>
</dbReference>
<keyword evidence="7" id="KW-0106">Calcium</keyword>
<dbReference type="InterPro" id="IPR022398">
    <property type="entry name" value="Peptidase_S8_His-AS"/>
</dbReference>
<dbReference type="eggNOG" id="KOG3525">
    <property type="taxonomic scope" value="Eukaryota"/>
</dbReference>
<feature type="domain" description="P/Homo B" evidence="15">
    <location>
        <begin position="365"/>
        <end position="507"/>
    </location>
</feature>
<dbReference type="CDD" id="cd04059">
    <property type="entry name" value="Peptidases_S8_Protein_convertases_Kexins_Furin-like"/>
    <property type="match status" value="1"/>
</dbReference>
<dbReference type="AlphaFoldDB" id="A0A0L0HKV9"/>
<evidence type="ECO:0000313" key="16">
    <source>
        <dbReference type="EMBL" id="KND01474.1"/>
    </source>
</evidence>
<dbReference type="GO" id="GO:0000139">
    <property type="term" value="C:Golgi membrane"/>
    <property type="evidence" value="ECO:0007669"/>
    <property type="project" value="TreeGrafter"/>
</dbReference>
<keyword evidence="17" id="KW-1185">Reference proteome</keyword>
<dbReference type="STRING" id="645134.A0A0L0HKV9"/>
<feature type="region of interest" description="Disordered" evidence="13">
    <location>
        <begin position="580"/>
        <end position="621"/>
    </location>
</feature>
<dbReference type="Gene3D" id="2.60.120.260">
    <property type="entry name" value="Galactose-binding domain-like"/>
    <property type="match status" value="1"/>
</dbReference>
<dbReference type="InterPro" id="IPR034182">
    <property type="entry name" value="Kexin/furin"/>
</dbReference>
<dbReference type="InterPro" id="IPR015500">
    <property type="entry name" value="Peptidase_S8_subtilisin-rel"/>
</dbReference>
<keyword evidence="6 12" id="KW-0720">Serine protease</keyword>
<keyword evidence="9" id="KW-1015">Disulfide bond</keyword>
<keyword evidence="14" id="KW-0472">Membrane</keyword>
<gene>
    <name evidence="16" type="ORF">SPPG_03275</name>
</gene>
<feature type="compositionally biased region" description="Basic and acidic residues" evidence="13">
    <location>
        <begin position="676"/>
        <end position="693"/>
    </location>
</feature>
<evidence type="ECO:0000256" key="6">
    <source>
        <dbReference type="ARBA" id="ARBA00022825"/>
    </source>
</evidence>
<dbReference type="PRINTS" id="PR00723">
    <property type="entry name" value="SUBTILISIN"/>
</dbReference>
<evidence type="ECO:0000256" key="14">
    <source>
        <dbReference type="SAM" id="Phobius"/>
    </source>
</evidence>
<dbReference type="GeneID" id="27686806"/>
<evidence type="ECO:0000256" key="8">
    <source>
        <dbReference type="ARBA" id="ARBA00023145"/>
    </source>
</evidence>
<feature type="active site" description="Charge relay system" evidence="11 12">
    <location>
        <position position="82"/>
    </location>
</feature>
<keyword evidence="2 12" id="KW-0645">Protease</keyword>
<organism evidence="16 17">
    <name type="scientific">Spizellomyces punctatus (strain DAOM BR117)</name>
    <dbReference type="NCBI Taxonomy" id="645134"/>
    <lineage>
        <taxon>Eukaryota</taxon>
        <taxon>Fungi</taxon>
        <taxon>Fungi incertae sedis</taxon>
        <taxon>Chytridiomycota</taxon>
        <taxon>Chytridiomycota incertae sedis</taxon>
        <taxon>Chytridiomycetes</taxon>
        <taxon>Spizellomycetales</taxon>
        <taxon>Spizellomycetaceae</taxon>
        <taxon>Spizellomyces</taxon>
    </lineage>
</organism>
<dbReference type="InterPro" id="IPR000209">
    <property type="entry name" value="Peptidase_S8/S53_dom"/>
</dbReference>
<dbReference type="FunFam" id="3.40.50.200:FF:000021">
    <property type="entry name" value="Proprotein convertase subtilisin/kexin type 5a"/>
    <property type="match status" value="1"/>
</dbReference>
<proteinExistence type="inferred from homology"/>
<feature type="region of interest" description="Disordered" evidence="13">
    <location>
        <begin position="645"/>
        <end position="763"/>
    </location>
</feature>
<dbReference type="PROSITE" id="PS51829">
    <property type="entry name" value="P_HOMO_B"/>
    <property type="match status" value="1"/>
</dbReference>
<dbReference type="PROSITE" id="PS00137">
    <property type="entry name" value="SUBTILASE_HIS"/>
    <property type="match status" value="1"/>
</dbReference>
<dbReference type="InParanoid" id="A0A0L0HKV9"/>
<evidence type="ECO:0000259" key="15">
    <source>
        <dbReference type="PROSITE" id="PS51829"/>
    </source>
</evidence>
<evidence type="ECO:0000256" key="12">
    <source>
        <dbReference type="PROSITE-ProRule" id="PRU01240"/>
    </source>
</evidence>